<evidence type="ECO:0000256" key="1">
    <source>
        <dbReference type="ARBA" id="ARBA00001962"/>
    </source>
</evidence>
<organism evidence="3">
    <name type="scientific">Odontella aurita</name>
    <dbReference type="NCBI Taxonomy" id="265563"/>
    <lineage>
        <taxon>Eukaryota</taxon>
        <taxon>Sar</taxon>
        <taxon>Stramenopiles</taxon>
        <taxon>Ochrophyta</taxon>
        <taxon>Bacillariophyta</taxon>
        <taxon>Mediophyceae</taxon>
        <taxon>Biddulphiophycidae</taxon>
        <taxon>Eupodiscales</taxon>
        <taxon>Odontellaceae</taxon>
        <taxon>Odontella</taxon>
    </lineage>
</organism>
<comment type="cofactor">
    <cofactor evidence="1">
        <name>Fe cation</name>
        <dbReference type="ChEBI" id="CHEBI:24875"/>
    </cofactor>
</comment>
<evidence type="ECO:0000313" key="3">
    <source>
        <dbReference type="EMBL" id="CAE2287731.1"/>
    </source>
</evidence>
<feature type="compositionally biased region" description="Basic and acidic residues" evidence="2">
    <location>
        <begin position="31"/>
        <end position="40"/>
    </location>
</feature>
<dbReference type="GO" id="GO:0046872">
    <property type="term" value="F:metal ion binding"/>
    <property type="evidence" value="ECO:0007669"/>
    <property type="project" value="UniProtKB-ARBA"/>
</dbReference>
<dbReference type="SUPFAM" id="SSF51197">
    <property type="entry name" value="Clavaminate synthase-like"/>
    <property type="match status" value="1"/>
</dbReference>
<name>A0A7S4NHZ6_9STRA</name>
<dbReference type="AlphaFoldDB" id="A0A7S4NHZ6"/>
<dbReference type="InterPro" id="IPR008775">
    <property type="entry name" value="Phytyl_CoA_dOase-like"/>
</dbReference>
<dbReference type="EMBL" id="HBKQ01060639">
    <property type="protein sequence ID" value="CAE2287731.1"/>
    <property type="molecule type" value="Transcribed_RNA"/>
</dbReference>
<reference evidence="3" key="1">
    <citation type="submission" date="2021-01" db="EMBL/GenBank/DDBJ databases">
        <authorList>
            <person name="Corre E."/>
            <person name="Pelletier E."/>
            <person name="Niang G."/>
            <person name="Scheremetjew M."/>
            <person name="Finn R."/>
            <person name="Kale V."/>
            <person name="Holt S."/>
            <person name="Cochrane G."/>
            <person name="Meng A."/>
            <person name="Brown T."/>
            <person name="Cohen L."/>
        </authorList>
    </citation>
    <scope>NUCLEOTIDE SEQUENCE</scope>
    <source>
        <strain evidence="3">Isolate 1302-5</strain>
    </source>
</reference>
<protein>
    <recommendedName>
        <fullName evidence="4">Fe2OG dioxygenase domain-containing protein</fullName>
    </recommendedName>
</protein>
<evidence type="ECO:0008006" key="4">
    <source>
        <dbReference type="Google" id="ProtNLM"/>
    </source>
</evidence>
<proteinExistence type="predicted"/>
<dbReference type="GO" id="GO:0016491">
    <property type="term" value="F:oxidoreductase activity"/>
    <property type="evidence" value="ECO:0007669"/>
    <property type="project" value="UniProtKB-ARBA"/>
</dbReference>
<feature type="compositionally biased region" description="Polar residues" evidence="2">
    <location>
        <begin position="13"/>
        <end position="24"/>
    </location>
</feature>
<dbReference type="PANTHER" id="PTHR20883:SF48">
    <property type="entry name" value="ECTOINE DIOXYGENASE"/>
    <property type="match status" value="1"/>
</dbReference>
<dbReference type="Pfam" id="PF05721">
    <property type="entry name" value="PhyH"/>
    <property type="match status" value="1"/>
</dbReference>
<dbReference type="PANTHER" id="PTHR20883">
    <property type="entry name" value="PHYTANOYL-COA DIOXYGENASE DOMAIN CONTAINING 1"/>
    <property type="match status" value="1"/>
</dbReference>
<gene>
    <name evidence="3" type="ORF">OAUR00152_LOCUS41347</name>
</gene>
<evidence type="ECO:0000256" key="2">
    <source>
        <dbReference type="SAM" id="MobiDB-lite"/>
    </source>
</evidence>
<dbReference type="Gene3D" id="2.60.120.620">
    <property type="entry name" value="q2cbj1_9rhob like domain"/>
    <property type="match status" value="1"/>
</dbReference>
<feature type="region of interest" description="Disordered" evidence="2">
    <location>
        <begin position="1"/>
        <end position="42"/>
    </location>
</feature>
<sequence>MLSSPGEQKRSAASESGGTKQSLVDSGCEPHPPHLYDHSDLATPRAFTDEDLVRNYDRDGFIVIEDAFSKCIREIHDALDRLCTGNNSDFGADVCEVASRPEPPDFTTGDRIPWVQYEAGTPVDVVRPLQPQLTPKIRKLMGFSDYEPAIRAIVKDARLVHLVSRLLDCPAEELHLFQDMSLLKPPRGGREKPWHQDKAFFNIGAERQVVGCWIAVNEATLENACLRMQRGGHLLGPLHHFADRDYQICDTNSPCRDDVVAVPLRPGGLVLFDGMTPHGTPTNSSDKCRKALQFHWVRRGVEMIKPDEPNGRTSVFGGDANGASC</sequence>
<accession>A0A7S4NHZ6</accession>